<dbReference type="AlphaFoldDB" id="A0A7W6PRZ4"/>
<proteinExistence type="predicted"/>
<dbReference type="EMBL" id="JACIEC010000001">
    <property type="protein sequence ID" value="MBB4143235.1"/>
    <property type="molecule type" value="Genomic_DNA"/>
</dbReference>
<accession>A0A7W6PRZ4</accession>
<organism evidence="1 2">
    <name type="scientific">Rhizobium rhizoryzae</name>
    <dbReference type="NCBI Taxonomy" id="451876"/>
    <lineage>
        <taxon>Bacteria</taxon>
        <taxon>Pseudomonadati</taxon>
        <taxon>Pseudomonadota</taxon>
        <taxon>Alphaproteobacteria</taxon>
        <taxon>Hyphomicrobiales</taxon>
        <taxon>Rhizobiaceae</taxon>
        <taxon>Rhizobium/Agrobacterium group</taxon>
        <taxon>Rhizobium</taxon>
    </lineage>
</organism>
<sequence>MKKFDRNPYPDPTAPPHALYLVGRDGVEEPVTIANLDRKTVHAGIDAVLHAIGQYDGILYAERFDSPSSEIMEYESTGNRSDNYNVYAVYVYSGPETFGMEDIGRLVDDPLAQRLFEIRVDDAEEEYLQALEQVREIAGDSFDPSIQAVEAAIKIAYDASTVCKRFGSYDPREFDPDVIDALRCTPYRLNADGNVEVRLDIGSIDDHLEQQSEGEFRIRFDYSLDDERTWVSAKERVYVTDDGELFLDYSGERLLDTRILTPDQIDIIDVALEDALAGMEFTQHGLPDTAEA</sequence>
<dbReference type="Proteomes" id="UP000519897">
    <property type="component" value="Unassembled WGS sequence"/>
</dbReference>
<dbReference type="RefSeq" id="WP_165132925.1">
    <property type="nucleotide sequence ID" value="NZ_CP049250.1"/>
</dbReference>
<evidence type="ECO:0000313" key="1">
    <source>
        <dbReference type="EMBL" id="MBB4143235.1"/>
    </source>
</evidence>
<name>A0A7W6PRZ4_9HYPH</name>
<keyword evidence="2" id="KW-1185">Reference proteome</keyword>
<protein>
    <submittedName>
        <fullName evidence="1">Uncharacterized protein</fullName>
    </submittedName>
</protein>
<comment type="caution">
    <text evidence="1">The sequence shown here is derived from an EMBL/GenBank/DDBJ whole genome shotgun (WGS) entry which is preliminary data.</text>
</comment>
<gene>
    <name evidence="1" type="ORF">GGQ72_001734</name>
</gene>
<evidence type="ECO:0000313" key="2">
    <source>
        <dbReference type="Proteomes" id="UP000519897"/>
    </source>
</evidence>
<reference evidence="1 2" key="1">
    <citation type="submission" date="2020-08" db="EMBL/GenBank/DDBJ databases">
        <title>Genomic Encyclopedia of Type Strains, Phase IV (KMG-IV): sequencing the most valuable type-strain genomes for metagenomic binning, comparative biology and taxonomic classification.</title>
        <authorList>
            <person name="Goeker M."/>
        </authorList>
    </citation>
    <scope>NUCLEOTIDE SEQUENCE [LARGE SCALE GENOMIC DNA]</scope>
    <source>
        <strain evidence="1 2">DSM 29514</strain>
    </source>
</reference>